<reference evidence="1 2" key="1">
    <citation type="submission" date="2016-10" db="EMBL/GenBank/DDBJ databases">
        <authorList>
            <person name="de Groot N.N."/>
        </authorList>
    </citation>
    <scope>NUCLEOTIDE SEQUENCE [LARGE SCALE GENOMIC DNA]</scope>
    <source>
        <strain evidence="1 2">NLAE-zl-G419</strain>
    </source>
</reference>
<name>A0A1I2KC09_9CLOT</name>
<proteinExistence type="predicted"/>
<accession>A0A1I2KC09</accession>
<organism evidence="1 2">
    <name type="scientific">Clostridium cadaveris</name>
    <dbReference type="NCBI Taxonomy" id="1529"/>
    <lineage>
        <taxon>Bacteria</taxon>
        <taxon>Bacillati</taxon>
        <taxon>Bacillota</taxon>
        <taxon>Clostridia</taxon>
        <taxon>Eubacteriales</taxon>
        <taxon>Clostridiaceae</taxon>
        <taxon>Clostridium</taxon>
    </lineage>
</organism>
<keyword evidence="1" id="KW-0547">Nucleotide-binding</keyword>
<dbReference type="InterPro" id="IPR027417">
    <property type="entry name" value="P-loop_NTPase"/>
</dbReference>
<evidence type="ECO:0000313" key="2">
    <source>
        <dbReference type="Proteomes" id="UP000182135"/>
    </source>
</evidence>
<keyword evidence="2" id="KW-1185">Reference proteome</keyword>
<dbReference type="SUPFAM" id="SSF52540">
    <property type="entry name" value="P-loop containing nucleoside triphosphate hydrolases"/>
    <property type="match status" value="1"/>
</dbReference>
<gene>
    <name evidence="1" type="ORF">SAMN04487885_104189</name>
</gene>
<dbReference type="Gene3D" id="3.40.50.300">
    <property type="entry name" value="P-loop containing nucleotide triphosphate hydrolases"/>
    <property type="match status" value="1"/>
</dbReference>
<dbReference type="Proteomes" id="UP000182135">
    <property type="component" value="Unassembled WGS sequence"/>
</dbReference>
<protein>
    <submittedName>
        <fullName evidence="1">Putative ABC transport system ATP-binding protein</fullName>
    </submittedName>
</protein>
<dbReference type="EMBL" id="FOOE01000004">
    <property type="protein sequence ID" value="SFF62631.1"/>
    <property type="molecule type" value="Genomic_DNA"/>
</dbReference>
<dbReference type="RefSeq" id="WP_412894181.1">
    <property type="nucleotide sequence ID" value="NZ_JBKTEK010000002.1"/>
</dbReference>
<keyword evidence="1" id="KW-0067">ATP-binding</keyword>
<sequence>MFEIKNLKYKDILDIPELVIDKQVTCIVGPSGSGKQHFLKCLMYLTFLAAEI</sequence>
<dbReference type="GO" id="GO:0005524">
    <property type="term" value="F:ATP binding"/>
    <property type="evidence" value="ECO:0007669"/>
    <property type="project" value="UniProtKB-KW"/>
</dbReference>
<dbReference type="AlphaFoldDB" id="A0A1I2KC09"/>
<evidence type="ECO:0000313" key="1">
    <source>
        <dbReference type="EMBL" id="SFF62631.1"/>
    </source>
</evidence>